<protein>
    <submittedName>
        <fullName evidence="3">TetR/AcrR family transcriptional regulator</fullName>
    </submittedName>
</protein>
<dbReference type="GO" id="GO:0003677">
    <property type="term" value="F:DNA binding"/>
    <property type="evidence" value="ECO:0007669"/>
    <property type="project" value="UniProtKB-KW"/>
</dbReference>
<organism evidence="3 4">
    <name type="scientific">Paenibacillus lutimineralis</name>
    <dbReference type="NCBI Taxonomy" id="2707005"/>
    <lineage>
        <taxon>Bacteria</taxon>
        <taxon>Bacillati</taxon>
        <taxon>Bacillota</taxon>
        <taxon>Bacilli</taxon>
        <taxon>Bacillales</taxon>
        <taxon>Paenibacillaceae</taxon>
        <taxon>Paenibacillus</taxon>
    </lineage>
</organism>
<sequence length="129" mass="14957">MNTSSCPFRLEKPYNKISIRDICKRADLSRQTFYNCFNEKDDILRFCLKQGFNALSQELAAKKSLQMRDITDSFSAIFLENEVLLQLMLEHHLENIIADELSASLSTFASKCTTDTKNTYIRLLFFLVL</sequence>
<proteinExistence type="predicted"/>
<dbReference type="AlphaFoldDB" id="A0A3S9UYY2"/>
<reference evidence="4" key="1">
    <citation type="submission" date="2018-12" db="EMBL/GenBank/DDBJ databases">
        <title>Complete genome sequence of Paenibacillus sp. MBLB1234.</title>
        <authorList>
            <person name="Nam Y.-D."/>
            <person name="Kang J."/>
            <person name="Chung W.-H."/>
            <person name="Park Y.S."/>
        </authorList>
    </citation>
    <scope>NUCLEOTIDE SEQUENCE [LARGE SCALE GENOMIC DNA]</scope>
    <source>
        <strain evidence="4">MBLB1234</strain>
    </source>
</reference>
<evidence type="ECO:0000259" key="2">
    <source>
        <dbReference type="Pfam" id="PF00440"/>
    </source>
</evidence>
<dbReference type="Proteomes" id="UP000270678">
    <property type="component" value="Chromosome"/>
</dbReference>
<dbReference type="PANTHER" id="PTHR43479">
    <property type="entry name" value="ACREF/ENVCD OPERON REPRESSOR-RELATED"/>
    <property type="match status" value="1"/>
</dbReference>
<feature type="domain" description="HTH tetR-type" evidence="2">
    <location>
        <begin position="11"/>
        <end position="45"/>
    </location>
</feature>
<name>A0A3S9UYY2_9BACL</name>
<dbReference type="EMBL" id="CP034346">
    <property type="protein sequence ID" value="AZS15525.1"/>
    <property type="molecule type" value="Genomic_DNA"/>
</dbReference>
<dbReference type="PANTHER" id="PTHR43479:SF16">
    <property type="entry name" value="HTH TETR-TYPE DOMAIN-CONTAINING PROTEIN"/>
    <property type="match status" value="1"/>
</dbReference>
<accession>A0A3S9UYY2</accession>
<keyword evidence="1" id="KW-0238">DNA-binding</keyword>
<dbReference type="RefSeq" id="WP_126999244.1">
    <property type="nucleotide sequence ID" value="NZ_CP034346.1"/>
</dbReference>
<evidence type="ECO:0000313" key="3">
    <source>
        <dbReference type="EMBL" id="AZS15525.1"/>
    </source>
</evidence>
<dbReference type="KEGG" id="plut:EI981_14425"/>
<evidence type="ECO:0000313" key="4">
    <source>
        <dbReference type="Proteomes" id="UP000270678"/>
    </source>
</evidence>
<dbReference type="SUPFAM" id="SSF46689">
    <property type="entry name" value="Homeodomain-like"/>
    <property type="match status" value="1"/>
</dbReference>
<dbReference type="InterPro" id="IPR009057">
    <property type="entry name" value="Homeodomain-like_sf"/>
</dbReference>
<dbReference type="InterPro" id="IPR001647">
    <property type="entry name" value="HTH_TetR"/>
</dbReference>
<dbReference type="Pfam" id="PF00440">
    <property type="entry name" value="TetR_N"/>
    <property type="match status" value="1"/>
</dbReference>
<keyword evidence="4" id="KW-1185">Reference proteome</keyword>
<dbReference type="InterPro" id="IPR050624">
    <property type="entry name" value="HTH-type_Tx_Regulator"/>
</dbReference>
<dbReference type="Gene3D" id="1.10.357.10">
    <property type="entry name" value="Tetracycline Repressor, domain 2"/>
    <property type="match status" value="1"/>
</dbReference>
<gene>
    <name evidence="3" type="ORF">EI981_14425</name>
</gene>
<evidence type="ECO:0000256" key="1">
    <source>
        <dbReference type="ARBA" id="ARBA00023125"/>
    </source>
</evidence>
<dbReference type="OrthoDB" id="9810250at2"/>